<name>A0ABP0JJB3_9DINO</name>
<sequence>MWMGPYGPGPRRPGPLNPRASPVRAPEPMALGSIGVREAMTMVAPLPVGRVDLKKAEEAQKAAQEAAAARAPKPADPKKELAEKLRKVQDEENGRVLWWSFCKVHANGQLDPNQHDAAFLLTFFECFEKGDILEEPGCPNSVRFGQQAVRKGVSKGKGRPPMNVAAAKGGKGPITGWGGMWGMGKGGKGKAVGNPTGSGCGGCGGYGPVPRSGPCGCGLWNMGWW</sequence>
<evidence type="ECO:0000313" key="2">
    <source>
        <dbReference type="EMBL" id="CAK9014283.1"/>
    </source>
</evidence>
<protein>
    <submittedName>
        <fullName evidence="2">Uncharacterized protein</fullName>
    </submittedName>
</protein>
<evidence type="ECO:0000313" key="3">
    <source>
        <dbReference type="Proteomes" id="UP001642484"/>
    </source>
</evidence>
<feature type="region of interest" description="Disordered" evidence="1">
    <location>
        <begin position="151"/>
        <end position="170"/>
    </location>
</feature>
<evidence type="ECO:0000256" key="1">
    <source>
        <dbReference type="SAM" id="MobiDB-lite"/>
    </source>
</evidence>
<dbReference type="EMBL" id="CAXAMN010005557">
    <property type="protein sequence ID" value="CAK9014283.1"/>
    <property type="molecule type" value="Genomic_DNA"/>
</dbReference>
<feature type="region of interest" description="Disordered" evidence="1">
    <location>
        <begin position="1"/>
        <end position="27"/>
    </location>
</feature>
<reference evidence="2 3" key="1">
    <citation type="submission" date="2024-02" db="EMBL/GenBank/DDBJ databases">
        <authorList>
            <person name="Chen Y."/>
            <person name="Shah S."/>
            <person name="Dougan E. K."/>
            <person name="Thang M."/>
            <person name="Chan C."/>
        </authorList>
    </citation>
    <scope>NUCLEOTIDE SEQUENCE [LARGE SCALE GENOMIC DNA]</scope>
</reference>
<accession>A0ABP0JJB3</accession>
<organism evidence="2 3">
    <name type="scientific">Durusdinium trenchii</name>
    <dbReference type="NCBI Taxonomy" id="1381693"/>
    <lineage>
        <taxon>Eukaryota</taxon>
        <taxon>Sar</taxon>
        <taxon>Alveolata</taxon>
        <taxon>Dinophyceae</taxon>
        <taxon>Suessiales</taxon>
        <taxon>Symbiodiniaceae</taxon>
        <taxon>Durusdinium</taxon>
    </lineage>
</organism>
<proteinExistence type="predicted"/>
<gene>
    <name evidence="2" type="ORF">CCMP2556_LOCUS11616</name>
</gene>
<keyword evidence="3" id="KW-1185">Reference proteome</keyword>
<feature type="compositionally biased region" description="Pro residues" evidence="1">
    <location>
        <begin position="7"/>
        <end position="16"/>
    </location>
</feature>
<dbReference type="Proteomes" id="UP001642484">
    <property type="component" value="Unassembled WGS sequence"/>
</dbReference>
<comment type="caution">
    <text evidence="2">The sequence shown here is derived from an EMBL/GenBank/DDBJ whole genome shotgun (WGS) entry which is preliminary data.</text>
</comment>